<dbReference type="PROSITE" id="PS00141">
    <property type="entry name" value="ASP_PROTEASE"/>
    <property type="match status" value="1"/>
</dbReference>
<dbReference type="HOGENOM" id="CLU_1054268_0_0_1"/>
<keyword evidence="4" id="KW-1185">Reference proteome</keyword>
<dbReference type="GO" id="GO:0004190">
    <property type="term" value="F:aspartic-type endopeptidase activity"/>
    <property type="evidence" value="ECO:0007669"/>
    <property type="project" value="UniProtKB-KW"/>
</dbReference>
<proteinExistence type="predicted"/>
<dbReference type="InterPro" id="IPR001969">
    <property type="entry name" value="Aspartic_peptidase_AS"/>
</dbReference>
<gene>
    <name evidence="3" type="ORF">COCCADRAFT_112311</name>
</gene>
<sequence length="296" mass="32493">MAATISKALEKKQPKEVRFVDSDQQSGEAMAVSGESIQDVDVQEALRNMYEWGAADYSGKTFVIENKPDTVDVLTKDLLQRLCPSISERRLARGTRGGEANELDDFQDYSLTAEDDGYAEEQSAVPTEVRMKGEAQHRRYSVKGQLPTCWITLQGGMGRALIDTGSQLNVMRLSTARALNVYITMMDQSMLPTELQQGMVTANGGMDPFVGTAYSVPVAIGGVVVPTHFRITRNLQRAILLGTPWCAAARLRIEFDTFGRTLCFIKSTDGRREISFVGCDPAPTANALPLEDQGKV</sequence>
<evidence type="ECO:0000256" key="2">
    <source>
        <dbReference type="SAM" id="MobiDB-lite"/>
    </source>
</evidence>
<evidence type="ECO:0000313" key="4">
    <source>
        <dbReference type="Proteomes" id="UP000053841"/>
    </source>
</evidence>
<dbReference type="OrthoDB" id="3788962at2759"/>
<evidence type="ECO:0000313" key="3">
    <source>
        <dbReference type="EMBL" id="EUC27206.1"/>
    </source>
</evidence>
<dbReference type="Gene3D" id="2.40.70.10">
    <property type="entry name" value="Acid Proteases"/>
    <property type="match status" value="1"/>
</dbReference>
<name>W6Y824_COCC2</name>
<dbReference type="InterPro" id="IPR021109">
    <property type="entry name" value="Peptidase_aspartic_dom_sf"/>
</dbReference>
<organism evidence="3 4">
    <name type="scientific">Cochliobolus carbonum (strain 26-R-13)</name>
    <name type="common">Maize leaf spot fungus</name>
    <name type="synonym">Bipolaris zeicola</name>
    <dbReference type="NCBI Taxonomy" id="930089"/>
    <lineage>
        <taxon>Eukaryota</taxon>
        <taxon>Fungi</taxon>
        <taxon>Dikarya</taxon>
        <taxon>Ascomycota</taxon>
        <taxon>Pezizomycotina</taxon>
        <taxon>Dothideomycetes</taxon>
        <taxon>Pleosporomycetidae</taxon>
        <taxon>Pleosporales</taxon>
        <taxon>Pleosporineae</taxon>
        <taxon>Pleosporaceae</taxon>
        <taxon>Bipolaris</taxon>
    </lineage>
</organism>
<dbReference type="AlphaFoldDB" id="W6Y824"/>
<dbReference type="CDD" id="cd00303">
    <property type="entry name" value="retropepsin_like"/>
    <property type="match status" value="1"/>
</dbReference>
<dbReference type="GO" id="GO:0006508">
    <property type="term" value="P:proteolysis"/>
    <property type="evidence" value="ECO:0007669"/>
    <property type="project" value="InterPro"/>
</dbReference>
<reference evidence="3 4" key="1">
    <citation type="journal article" date="2013" name="PLoS Genet.">
        <title>Comparative genome structure, secondary metabolite, and effector coding capacity across Cochliobolus pathogens.</title>
        <authorList>
            <person name="Condon B.J."/>
            <person name="Leng Y."/>
            <person name="Wu D."/>
            <person name="Bushley K.E."/>
            <person name="Ohm R.A."/>
            <person name="Otillar R."/>
            <person name="Martin J."/>
            <person name="Schackwitz W."/>
            <person name="Grimwood J."/>
            <person name="MohdZainudin N."/>
            <person name="Xue C."/>
            <person name="Wang R."/>
            <person name="Manning V.A."/>
            <person name="Dhillon B."/>
            <person name="Tu Z.J."/>
            <person name="Steffenson B.J."/>
            <person name="Salamov A."/>
            <person name="Sun H."/>
            <person name="Lowry S."/>
            <person name="LaButti K."/>
            <person name="Han J."/>
            <person name="Copeland A."/>
            <person name="Lindquist E."/>
            <person name="Barry K."/>
            <person name="Schmutz J."/>
            <person name="Baker S.E."/>
            <person name="Ciuffetti L.M."/>
            <person name="Grigoriev I.V."/>
            <person name="Zhong S."/>
            <person name="Turgeon B.G."/>
        </authorList>
    </citation>
    <scope>NUCLEOTIDE SEQUENCE [LARGE SCALE GENOMIC DNA]</scope>
    <source>
        <strain evidence="3 4">26-R-13</strain>
    </source>
</reference>
<dbReference type="GeneID" id="19144436"/>
<evidence type="ECO:0000256" key="1">
    <source>
        <dbReference type="ARBA" id="ARBA00022750"/>
    </source>
</evidence>
<keyword evidence="1" id="KW-0064">Aspartyl protease</keyword>
<accession>W6Y824</accession>
<dbReference type="KEGG" id="bze:COCCADRAFT_112311"/>
<feature type="region of interest" description="Disordered" evidence="2">
    <location>
        <begin position="16"/>
        <end position="35"/>
    </location>
</feature>
<protein>
    <submittedName>
        <fullName evidence="3">Uncharacterized protein</fullName>
    </submittedName>
</protein>
<dbReference type="EMBL" id="KI964981">
    <property type="protein sequence ID" value="EUC27206.1"/>
    <property type="molecule type" value="Genomic_DNA"/>
</dbReference>
<dbReference type="Proteomes" id="UP000053841">
    <property type="component" value="Unassembled WGS sequence"/>
</dbReference>
<keyword evidence="1" id="KW-0378">Hydrolase</keyword>
<dbReference type="RefSeq" id="XP_007718490.1">
    <property type="nucleotide sequence ID" value="XM_007720300.1"/>
</dbReference>
<dbReference type="SUPFAM" id="SSF50630">
    <property type="entry name" value="Acid proteases"/>
    <property type="match status" value="1"/>
</dbReference>
<keyword evidence="1" id="KW-0645">Protease</keyword>